<keyword evidence="1" id="KW-0732">Signal</keyword>
<reference evidence="2 3" key="1">
    <citation type="submission" date="2018-06" db="EMBL/GenBank/DDBJ databases">
        <title>Carbapenemase-producing Enterobacteriaceae present in wastewater treatment plant effluent and nearby surface waters in the US.</title>
        <authorList>
            <person name="Mathys D.A."/>
            <person name="Mollenkopf D.F."/>
            <person name="Feicht S.M."/>
            <person name="Adams R.J."/>
            <person name="Albers A.L."/>
            <person name="Stuever D.M."/>
            <person name="Daniels J.B."/>
            <person name="Wittum T.E."/>
        </authorList>
    </citation>
    <scope>NUCLEOTIDE SEQUENCE [LARGE SCALE GENOMIC DNA]</scope>
    <source>
        <strain evidence="2 3">GEO_47_Down_B</strain>
    </source>
</reference>
<dbReference type="Pfam" id="PF07511">
    <property type="entry name" value="DUF1525"/>
    <property type="match status" value="1"/>
</dbReference>
<feature type="chain" id="PRO_5019139327" evidence="1">
    <location>
        <begin position="36"/>
        <end position="149"/>
    </location>
</feature>
<comment type="caution">
    <text evidence="2">The sequence shown here is derived from an EMBL/GenBank/DDBJ whole genome shotgun (WGS) entry which is preliminary data.</text>
</comment>
<accession>A0A443VPA1</accession>
<feature type="signal peptide" evidence="1">
    <location>
        <begin position="1"/>
        <end position="35"/>
    </location>
</feature>
<dbReference type="EMBL" id="QKOX01000008">
    <property type="protein sequence ID" value="RWT23338.1"/>
    <property type="molecule type" value="Genomic_DNA"/>
</dbReference>
<evidence type="ECO:0000256" key="1">
    <source>
        <dbReference type="SAM" id="SignalP"/>
    </source>
</evidence>
<organism evidence="2 3">
    <name type="scientific">Raoultella planticola</name>
    <name type="common">Klebsiella planticola</name>
    <dbReference type="NCBI Taxonomy" id="575"/>
    <lineage>
        <taxon>Bacteria</taxon>
        <taxon>Pseudomonadati</taxon>
        <taxon>Pseudomonadota</taxon>
        <taxon>Gammaproteobacteria</taxon>
        <taxon>Enterobacterales</taxon>
        <taxon>Enterobacteriaceae</taxon>
        <taxon>Klebsiella/Raoultella group</taxon>
        <taxon>Raoultella</taxon>
    </lineage>
</organism>
<evidence type="ECO:0000313" key="2">
    <source>
        <dbReference type="EMBL" id="RWT23338.1"/>
    </source>
</evidence>
<dbReference type="Proteomes" id="UP000288843">
    <property type="component" value="Unassembled WGS sequence"/>
</dbReference>
<sequence>MLNPFRTQSGPIRFPSAVASVLCVALGLASQAASTAEVTVFTDRSVTLKSADNANVVHIDAAQEIEASLAADLPADPHRAQSIVQGRLQQGGSQLQRDLASAWQGVADAWGLSVSTVPAVVVDRRYVIYGEPDVAKAVARIEAYRRAQP</sequence>
<dbReference type="AlphaFoldDB" id="A0A443VPA1"/>
<protein>
    <submittedName>
        <fullName evidence="2">TIGR03757 family integrating conjugative element protein</fullName>
    </submittedName>
</protein>
<dbReference type="InterPro" id="IPR011090">
    <property type="entry name" value="Integr_conj_element_PFL4709"/>
</dbReference>
<gene>
    <name evidence="2" type="ORF">DN603_09575</name>
</gene>
<evidence type="ECO:0000313" key="3">
    <source>
        <dbReference type="Proteomes" id="UP000288843"/>
    </source>
</evidence>
<proteinExistence type="predicted"/>
<name>A0A443VPA1_RAOPL</name>
<dbReference type="RefSeq" id="WP_128319645.1">
    <property type="nucleotide sequence ID" value="NZ_QKOX01000008.1"/>
</dbReference>
<dbReference type="NCBIfam" id="TIGR03757">
    <property type="entry name" value="conj_TIGR03757"/>
    <property type="match status" value="1"/>
</dbReference>